<gene>
    <name evidence="4" type="ORF">ACFQRG_03485</name>
</gene>
<dbReference type="InterPro" id="IPR012533">
    <property type="entry name" value="YcnI-copper_dom"/>
</dbReference>
<dbReference type="Gene3D" id="2.60.40.2230">
    <property type="entry name" value="Uncharacterised protein YcnI-like PF07987, DUF1775"/>
    <property type="match status" value="1"/>
</dbReference>
<name>A0ABW2PXD5_9BACL</name>
<dbReference type="EMBL" id="JBHTCO010000004">
    <property type="protein sequence ID" value="MFC7392033.1"/>
    <property type="molecule type" value="Genomic_DNA"/>
</dbReference>
<sequence length="206" mass="22172">MKKILSMLTMLCITVFAVANIASAHVTVSPDQVPSNSYQEFTFRVPTEKTIPTVKLKVRVPSDVDVSLIEPVPGWKYSLEKNKDGKVTNITWTAEGKGLSSTEFGEFSVMGKVSPKAKKIEWKAYQTYKDGSVVKWIQEAGGDNPAPVTKVVKGGAEGDGHNAVTSDNQGNTAAKDAGSQLPLYLSIAAVIISIIAFIISLAKKKK</sequence>
<evidence type="ECO:0000256" key="1">
    <source>
        <dbReference type="SAM" id="Phobius"/>
    </source>
</evidence>
<feature type="chain" id="PRO_5046046793" evidence="2">
    <location>
        <begin position="25"/>
        <end position="206"/>
    </location>
</feature>
<dbReference type="RefSeq" id="WP_380963642.1">
    <property type="nucleotide sequence ID" value="NZ_JBHTCO010000004.1"/>
</dbReference>
<protein>
    <submittedName>
        <fullName evidence="4">YcnI family protein</fullName>
    </submittedName>
</protein>
<keyword evidence="1" id="KW-0472">Membrane</keyword>
<comment type="caution">
    <text evidence="4">The sequence shown here is derived from an EMBL/GenBank/DDBJ whole genome shotgun (WGS) entry which is preliminary data.</text>
</comment>
<dbReference type="Pfam" id="PF07987">
    <property type="entry name" value="DUF1775"/>
    <property type="match status" value="1"/>
</dbReference>
<organism evidence="4 5">
    <name type="scientific">Scopulibacillus cellulosilyticus</name>
    <dbReference type="NCBI Taxonomy" id="2665665"/>
    <lineage>
        <taxon>Bacteria</taxon>
        <taxon>Bacillati</taxon>
        <taxon>Bacillota</taxon>
        <taxon>Bacilli</taxon>
        <taxon>Bacillales</taxon>
        <taxon>Sporolactobacillaceae</taxon>
        <taxon>Scopulibacillus</taxon>
    </lineage>
</organism>
<evidence type="ECO:0000313" key="4">
    <source>
        <dbReference type="EMBL" id="MFC7392033.1"/>
    </source>
</evidence>
<accession>A0ABW2PXD5</accession>
<dbReference type="CDD" id="cd08545">
    <property type="entry name" value="YcnI_like"/>
    <property type="match status" value="1"/>
</dbReference>
<dbReference type="Proteomes" id="UP001596505">
    <property type="component" value="Unassembled WGS sequence"/>
</dbReference>
<evidence type="ECO:0000313" key="5">
    <source>
        <dbReference type="Proteomes" id="UP001596505"/>
    </source>
</evidence>
<feature type="signal peptide" evidence="2">
    <location>
        <begin position="1"/>
        <end position="24"/>
    </location>
</feature>
<evidence type="ECO:0000259" key="3">
    <source>
        <dbReference type="Pfam" id="PF07987"/>
    </source>
</evidence>
<proteinExistence type="predicted"/>
<keyword evidence="5" id="KW-1185">Reference proteome</keyword>
<evidence type="ECO:0000256" key="2">
    <source>
        <dbReference type="SAM" id="SignalP"/>
    </source>
</evidence>
<keyword evidence="1" id="KW-0812">Transmembrane</keyword>
<keyword evidence="2" id="KW-0732">Signal</keyword>
<keyword evidence="1" id="KW-1133">Transmembrane helix</keyword>
<feature type="transmembrane region" description="Helical" evidence="1">
    <location>
        <begin position="181"/>
        <end position="202"/>
    </location>
</feature>
<dbReference type="InterPro" id="IPR038507">
    <property type="entry name" value="YcnI-like_sf"/>
</dbReference>
<reference evidence="5" key="1">
    <citation type="journal article" date="2019" name="Int. J. Syst. Evol. Microbiol.">
        <title>The Global Catalogue of Microorganisms (GCM) 10K type strain sequencing project: providing services to taxonomists for standard genome sequencing and annotation.</title>
        <authorList>
            <consortium name="The Broad Institute Genomics Platform"/>
            <consortium name="The Broad Institute Genome Sequencing Center for Infectious Disease"/>
            <person name="Wu L."/>
            <person name="Ma J."/>
        </authorList>
    </citation>
    <scope>NUCLEOTIDE SEQUENCE [LARGE SCALE GENOMIC DNA]</scope>
    <source>
        <strain evidence="5">CGMCC 1.16305</strain>
    </source>
</reference>
<feature type="domain" description="YncI copper-binding" evidence="3">
    <location>
        <begin position="25"/>
        <end position="150"/>
    </location>
</feature>